<evidence type="ECO:0000256" key="1">
    <source>
        <dbReference type="SAM" id="Phobius"/>
    </source>
</evidence>
<keyword evidence="1" id="KW-0472">Membrane</keyword>
<proteinExistence type="predicted"/>
<keyword evidence="1" id="KW-1133">Transmembrane helix</keyword>
<evidence type="ECO:0000313" key="2">
    <source>
        <dbReference type="EMBL" id="CAA9347639.1"/>
    </source>
</evidence>
<dbReference type="EMBL" id="CADCTU010000724">
    <property type="protein sequence ID" value="CAA9347639.1"/>
    <property type="molecule type" value="Genomic_DNA"/>
</dbReference>
<feature type="transmembrane region" description="Helical" evidence="1">
    <location>
        <begin position="38"/>
        <end position="61"/>
    </location>
</feature>
<feature type="transmembrane region" description="Helical" evidence="1">
    <location>
        <begin position="12"/>
        <end position="32"/>
    </location>
</feature>
<sequence length="151" mass="16306">MPPATARALLRNLELILTAAGLGVIAAVPAVLRPTPERYWTVVAATAVGVGVVHGVLFWLVRRRQREVRAATLRDARDVLTDVVNNKLQLMLVHLEELHASASARAPDPVDLESLVAARDAAAHVSALLTTLSEESLRSWKARYPALAPGR</sequence>
<reference evidence="2" key="1">
    <citation type="submission" date="2020-02" db="EMBL/GenBank/DDBJ databases">
        <authorList>
            <person name="Meier V. D."/>
        </authorList>
    </citation>
    <scope>NUCLEOTIDE SEQUENCE</scope>
    <source>
        <strain evidence="2">AVDCRST_MAG11</strain>
    </source>
</reference>
<keyword evidence="1" id="KW-0812">Transmembrane</keyword>
<protein>
    <submittedName>
        <fullName evidence="2">Uncharacterized protein</fullName>
    </submittedName>
</protein>
<accession>A0A6J4M1U0</accession>
<gene>
    <name evidence="2" type="ORF">AVDCRST_MAG11-3319</name>
</gene>
<organism evidence="2">
    <name type="scientific">uncultured Gemmatimonadaceae bacterium</name>
    <dbReference type="NCBI Taxonomy" id="246130"/>
    <lineage>
        <taxon>Bacteria</taxon>
        <taxon>Pseudomonadati</taxon>
        <taxon>Gemmatimonadota</taxon>
        <taxon>Gemmatimonadia</taxon>
        <taxon>Gemmatimonadales</taxon>
        <taxon>Gemmatimonadaceae</taxon>
        <taxon>environmental samples</taxon>
    </lineage>
</organism>
<dbReference type="AlphaFoldDB" id="A0A6J4M1U0"/>
<name>A0A6J4M1U0_9BACT</name>